<evidence type="ECO:0008006" key="3">
    <source>
        <dbReference type="Google" id="ProtNLM"/>
    </source>
</evidence>
<dbReference type="RefSeq" id="WP_138840051.1">
    <property type="nucleotide sequence ID" value="NZ_VCPD01000001.1"/>
</dbReference>
<name>A0ABY2X3N0_9RHOB</name>
<organism evidence="1 2">
    <name type="scientific">Ruegeria sediminis</name>
    <dbReference type="NCBI Taxonomy" id="2583820"/>
    <lineage>
        <taxon>Bacteria</taxon>
        <taxon>Pseudomonadati</taxon>
        <taxon>Pseudomonadota</taxon>
        <taxon>Alphaproteobacteria</taxon>
        <taxon>Rhodobacterales</taxon>
        <taxon>Roseobacteraceae</taxon>
        <taxon>Ruegeria</taxon>
    </lineage>
</organism>
<proteinExistence type="predicted"/>
<gene>
    <name evidence="1" type="ORF">FGK63_02675</name>
</gene>
<dbReference type="EMBL" id="VCPD01000001">
    <property type="protein sequence ID" value="TMV09992.1"/>
    <property type="molecule type" value="Genomic_DNA"/>
</dbReference>
<sequence length="98" mass="11225">MVVLAKIPVCVFIPGLLLVEHDGWPFFLFKELEINQRDEQSPGSGFNRRQLDVFRHGMPNHEAAVVFGHVVLRILYVEQVVPLRLDRSGFECCAKHPD</sequence>
<comment type="caution">
    <text evidence="1">The sequence shown here is derived from an EMBL/GenBank/DDBJ whole genome shotgun (WGS) entry which is preliminary data.</text>
</comment>
<keyword evidence="2" id="KW-1185">Reference proteome</keyword>
<accession>A0ABY2X3N0</accession>
<evidence type="ECO:0000313" key="2">
    <source>
        <dbReference type="Proteomes" id="UP001193035"/>
    </source>
</evidence>
<evidence type="ECO:0000313" key="1">
    <source>
        <dbReference type="EMBL" id="TMV09992.1"/>
    </source>
</evidence>
<reference evidence="1 2" key="1">
    <citation type="submission" date="2019-05" db="EMBL/GenBank/DDBJ databases">
        <title>Ruegeria sp. nov., isolated from tidal flat.</title>
        <authorList>
            <person name="Kim W."/>
        </authorList>
    </citation>
    <scope>NUCLEOTIDE SEQUENCE [LARGE SCALE GENOMIC DNA]</scope>
    <source>
        <strain evidence="1 2">CAU 1488</strain>
    </source>
</reference>
<protein>
    <recommendedName>
        <fullName evidence="3">Secreted protein</fullName>
    </recommendedName>
</protein>
<dbReference type="Proteomes" id="UP001193035">
    <property type="component" value="Unassembled WGS sequence"/>
</dbReference>